<evidence type="ECO:0000256" key="1">
    <source>
        <dbReference type="ARBA" id="ARBA00008455"/>
    </source>
</evidence>
<dbReference type="InterPro" id="IPR000668">
    <property type="entry name" value="Peptidase_C1A_C"/>
</dbReference>
<dbReference type="Gene3D" id="1.10.287.2250">
    <property type="match status" value="1"/>
</dbReference>
<reference evidence="4 5" key="1">
    <citation type="submission" date="2023-12" db="EMBL/GenBank/DDBJ databases">
        <title>A high-quality genome assembly for Dillenia turbinata (Dilleniales).</title>
        <authorList>
            <person name="Chanderbali A."/>
        </authorList>
    </citation>
    <scope>NUCLEOTIDE SEQUENCE [LARGE SCALE GENOMIC DNA]</scope>
    <source>
        <strain evidence="4">LSX21</strain>
        <tissue evidence="4">Leaf</tissue>
    </source>
</reference>
<protein>
    <submittedName>
        <fullName evidence="4">Cathepsin propeptide inhibitor domain (I29)</fullName>
    </submittedName>
</protein>
<dbReference type="InterPro" id="IPR038765">
    <property type="entry name" value="Papain-like_cys_pep_sf"/>
</dbReference>
<evidence type="ECO:0000313" key="4">
    <source>
        <dbReference type="EMBL" id="KAK6930882.1"/>
    </source>
</evidence>
<dbReference type="InterPro" id="IPR013201">
    <property type="entry name" value="Prot_inhib_I29"/>
</dbReference>
<feature type="signal peptide" evidence="2">
    <location>
        <begin position="1"/>
        <end position="17"/>
    </location>
</feature>
<dbReference type="EMBL" id="JBAMMX010000011">
    <property type="protein sequence ID" value="KAK6930882.1"/>
    <property type="molecule type" value="Genomic_DNA"/>
</dbReference>
<feature type="chain" id="PRO_5042954004" evidence="2">
    <location>
        <begin position="18"/>
        <end position="166"/>
    </location>
</feature>
<dbReference type="Gene3D" id="3.90.70.10">
    <property type="entry name" value="Cysteine proteinases"/>
    <property type="match status" value="1"/>
</dbReference>
<dbReference type="GO" id="GO:0006508">
    <property type="term" value="P:proteolysis"/>
    <property type="evidence" value="ECO:0007669"/>
    <property type="project" value="InterPro"/>
</dbReference>
<keyword evidence="2" id="KW-0732">Signal</keyword>
<accession>A0AAN8VP60</accession>
<keyword evidence="5" id="KW-1185">Reference proteome</keyword>
<sequence length="166" mass="18897">MVGFILLAILLLQLTSTFTSSAIHNHDSVIQITDNDLQSEANLLQLYQRWLTIYRHKENGFISNPHLSPNNELPNRYQIFKDNVHFIHAGNKRKDTSYKLGVNKFADLTNKEFRSLYTNSPVVVIDGYKDVPPNDSEALMRAISQQPVSVAIEAGGPEFQFYSEEL</sequence>
<evidence type="ECO:0000259" key="3">
    <source>
        <dbReference type="SMART" id="SM00848"/>
    </source>
</evidence>
<evidence type="ECO:0000313" key="5">
    <source>
        <dbReference type="Proteomes" id="UP001370490"/>
    </source>
</evidence>
<dbReference type="InterPro" id="IPR013128">
    <property type="entry name" value="Peptidase_C1A"/>
</dbReference>
<dbReference type="Proteomes" id="UP001370490">
    <property type="component" value="Unassembled WGS sequence"/>
</dbReference>
<gene>
    <name evidence="4" type="ORF">RJ641_002675</name>
</gene>
<comment type="similarity">
    <text evidence="1">Belongs to the peptidase C1 family.</text>
</comment>
<dbReference type="PANTHER" id="PTHR12411">
    <property type="entry name" value="CYSTEINE PROTEASE FAMILY C1-RELATED"/>
    <property type="match status" value="1"/>
</dbReference>
<proteinExistence type="inferred from homology"/>
<comment type="caution">
    <text evidence="4">The sequence shown here is derived from an EMBL/GenBank/DDBJ whole genome shotgun (WGS) entry which is preliminary data.</text>
</comment>
<dbReference type="Pfam" id="PF08246">
    <property type="entry name" value="Inhibitor_I29"/>
    <property type="match status" value="1"/>
</dbReference>
<dbReference type="SMART" id="SM00848">
    <property type="entry name" value="Inhibitor_I29"/>
    <property type="match status" value="1"/>
</dbReference>
<dbReference type="SUPFAM" id="SSF54001">
    <property type="entry name" value="Cysteine proteinases"/>
    <property type="match status" value="1"/>
</dbReference>
<dbReference type="Pfam" id="PF00112">
    <property type="entry name" value="Peptidase_C1"/>
    <property type="match status" value="1"/>
</dbReference>
<organism evidence="4 5">
    <name type="scientific">Dillenia turbinata</name>
    <dbReference type="NCBI Taxonomy" id="194707"/>
    <lineage>
        <taxon>Eukaryota</taxon>
        <taxon>Viridiplantae</taxon>
        <taxon>Streptophyta</taxon>
        <taxon>Embryophyta</taxon>
        <taxon>Tracheophyta</taxon>
        <taxon>Spermatophyta</taxon>
        <taxon>Magnoliopsida</taxon>
        <taxon>eudicotyledons</taxon>
        <taxon>Gunneridae</taxon>
        <taxon>Pentapetalae</taxon>
        <taxon>Dilleniales</taxon>
        <taxon>Dilleniaceae</taxon>
        <taxon>Dillenia</taxon>
    </lineage>
</organism>
<name>A0AAN8VP60_9MAGN</name>
<dbReference type="AlphaFoldDB" id="A0AAN8VP60"/>
<feature type="domain" description="Cathepsin propeptide inhibitor" evidence="3">
    <location>
        <begin position="47"/>
        <end position="113"/>
    </location>
</feature>
<dbReference type="GO" id="GO:0008234">
    <property type="term" value="F:cysteine-type peptidase activity"/>
    <property type="evidence" value="ECO:0007669"/>
    <property type="project" value="InterPro"/>
</dbReference>
<evidence type="ECO:0000256" key="2">
    <source>
        <dbReference type="SAM" id="SignalP"/>
    </source>
</evidence>